<protein>
    <submittedName>
        <fullName evidence="1">Uncharacterized protein</fullName>
    </submittedName>
</protein>
<organism evidence="1">
    <name type="scientific">Arundo donax</name>
    <name type="common">Giant reed</name>
    <name type="synonym">Donax arundinaceus</name>
    <dbReference type="NCBI Taxonomy" id="35708"/>
    <lineage>
        <taxon>Eukaryota</taxon>
        <taxon>Viridiplantae</taxon>
        <taxon>Streptophyta</taxon>
        <taxon>Embryophyta</taxon>
        <taxon>Tracheophyta</taxon>
        <taxon>Spermatophyta</taxon>
        <taxon>Magnoliopsida</taxon>
        <taxon>Liliopsida</taxon>
        <taxon>Poales</taxon>
        <taxon>Poaceae</taxon>
        <taxon>PACMAD clade</taxon>
        <taxon>Arundinoideae</taxon>
        <taxon>Arundineae</taxon>
        <taxon>Arundo</taxon>
    </lineage>
</organism>
<evidence type="ECO:0000313" key="1">
    <source>
        <dbReference type="EMBL" id="JAD48858.1"/>
    </source>
</evidence>
<reference evidence="1" key="2">
    <citation type="journal article" date="2015" name="Data Brief">
        <title>Shoot transcriptome of the giant reed, Arundo donax.</title>
        <authorList>
            <person name="Barrero R.A."/>
            <person name="Guerrero F.D."/>
            <person name="Moolhuijzen P."/>
            <person name="Goolsby J.A."/>
            <person name="Tidwell J."/>
            <person name="Bellgard S.E."/>
            <person name="Bellgard M.I."/>
        </authorList>
    </citation>
    <scope>NUCLEOTIDE SEQUENCE</scope>
    <source>
        <tissue evidence="1">Shoot tissue taken approximately 20 cm above the soil surface</tissue>
    </source>
</reference>
<name>A0A0A9AG37_ARUDO</name>
<dbReference type="EMBL" id="GBRH01249037">
    <property type="protein sequence ID" value="JAD48858.1"/>
    <property type="molecule type" value="Transcribed_RNA"/>
</dbReference>
<sequence>MLFSSVQVYCAQAWFVCTLIHFTQALTVGNSTK</sequence>
<accession>A0A0A9AG37</accession>
<reference evidence="1" key="1">
    <citation type="submission" date="2014-09" db="EMBL/GenBank/DDBJ databases">
        <authorList>
            <person name="Magalhaes I.L.F."/>
            <person name="Oliveira U."/>
            <person name="Santos F.R."/>
            <person name="Vidigal T.H.D.A."/>
            <person name="Brescovit A.D."/>
            <person name="Santos A.J."/>
        </authorList>
    </citation>
    <scope>NUCLEOTIDE SEQUENCE</scope>
    <source>
        <tissue evidence="1">Shoot tissue taken approximately 20 cm above the soil surface</tissue>
    </source>
</reference>
<dbReference type="AlphaFoldDB" id="A0A0A9AG37"/>
<proteinExistence type="predicted"/>